<organism evidence="1 2">
    <name type="scientific">Taxus chinensis</name>
    <name type="common">Chinese yew</name>
    <name type="synonym">Taxus wallichiana var. chinensis</name>
    <dbReference type="NCBI Taxonomy" id="29808"/>
    <lineage>
        <taxon>Eukaryota</taxon>
        <taxon>Viridiplantae</taxon>
        <taxon>Streptophyta</taxon>
        <taxon>Embryophyta</taxon>
        <taxon>Tracheophyta</taxon>
        <taxon>Spermatophyta</taxon>
        <taxon>Pinopsida</taxon>
        <taxon>Pinidae</taxon>
        <taxon>Conifers II</taxon>
        <taxon>Cupressales</taxon>
        <taxon>Taxaceae</taxon>
        <taxon>Taxus</taxon>
    </lineage>
</organism>
<name>A0AA38CMP7_TAXCH</name>
<reference evidence="1 2" key="1">
    <citation type="journal article" date="2021" name="Nat. Plants">
        <title>The Taxus genome provides insights into paclitaxel biosynthesis.</title>
        <authorList>
            <person name="Xiong X."/>
            <person name="Gou J."/>
            <person name="Liao Q."/>
            <person name="Li Y."/>
            <person name="Zhou Q."/>
            <person name="Bi G."/>
            <person name="Li C."/>
            <person name="Du R."/>
            <person name="Wang X."/>
            <person name="Sun T."/>
            <person name="Guo L."/>
            <person name="Liang H."/>
            <person name="Lu P."/>
            <person name="Wu Y."/>
            <person name="Zhang Z."/>
            <person name="Ro D.K."/>
            <person name="Shang Y."/>
            <person name="Huang S."/>
            <person name="Yan J."/>
        </authorList>
    </citation>
    <scope>NUCLEOTIDE SEQUENCE [LARGE SCALE GENOMIC DNA]</scope>
    <source>
        <strain evidence="1">Ta-2019</strain>
    </source>
</reference>
<feature type="non-terminal residue" evidence="1">
    <location>
        <position position="1"/>
    </location>
</feature>
<keyword evidence="2" id="KW-1185">Reference proteome</keyword>
<accession>A0AA38CMP7</accession>
<sequence length="348" mass="39406">MRCFSVGSHMVDWAELPESDYLSCSIGSALAGQIGVFGYKPSVLMDMLAGKRAEVVTEVLAYIRTFHGDSFSNDLKTALEPIRVKDLQKVDPKRGGIPKPSKPVMNFNRDELKGLPFKFPEKIVREVVYRQMLEVQCFIQMTFPIELKAPNVMEDIQFIGFISNLLETKIARVLQCNHGEIHSVNVSAYLGCSRLSRTDALRGEIAIKLSCAPDSPWRLVDLSLKEIVRLQEEGPSEEDVSTMLESEEKAHEMALKENGYWLEQIMRGYLSRSYTGDLHASLKDQDEWRNTVRSSLTRLTTESALRRILPSPCTKQYTAVVLMPKQPIFQRFKSSLFGAGKRSSMEEK</sequence>
<evidence type="ECO:0000313" key="1">
    <source>
        <dbReference type="EMBL" id="KAH9303200.1"/>
    </source>
</evidence>
<evidence type="ECO:0000313" key="2">
    <source>
        <dbReference type="Proteomes" id="UP000824469"/>
    </source>
</evidence>
<dbReference type="EMBL" id="JAHRHJ020000009">
    <property type="protein sequence ID" value="KAH9303200.1"/>
    <property type="molecule type" value="Genomic_DNA"/>
</dbReference>
<protein>
    <submittedName>
        <fullName evidence="1">Uncharacterized protein</fullName>
    </submittedName>
</protein>
<comment type="caution">
    <text evidence="1">The sequence shown here is derived from an EMBL/GenBank/DDBJ whole genome shotgun (WGS) entry which is preliminary data.</text>
</comment>
<dbReference type="Proteomes" id="UP000824469">
    <property type="component" value="Unassembled WGS sequence"/>
</dbReference>
<dbReference type="AlphaFoldDB" id="A0AA38CMP7"/>
<dbReference type="Gene3D" id="3.30.830.10">
    <property type="entry name" value="Metalloenzyme, LuxS/M16 peptidase-like"/>
    <property type="match status" value="1"/>
</dbReference>
<proteinExistence type="predicted"/>
<gene>
    <name evidence="1" type="ORF">KI387_014783</name>
</gene>